<accession>A0ABU4PIX6</accession>
<dbReference type="Gene3D" id="3.30.1360.180">
    <property type="match status" value="1"/>
</dbReference>
<keyword evidence="3" id="KW-1185">Reference proteome</keyword>
<feature type="chain" id="PRO_5046236476" evidence="1">
    <location>
        <begin position="19"/>
        <end position="430"/>
    </location>
</feature>
<dbReference type="InterPro" id="IPR017850">
    <property type="entry name" value="Alkaline_phosphatase_core_sf"/>
</dbReference>
<sequence length="430" mass="45676">MRWTTRIFAAALCAALQACVTAPISGPKPAAIAQTETRAPVTILISIDGFRPDYRTRGVTPTLDALAASGISAAMRPSFPSKTFPNHWALVTGLRPDRNGIVSNSMEDAGRPGVTFTMENSRDPFWWNEAEPLWVTAERSGVRSATMFWPGSNVAWGGAMKGGHGEPTGGVRPEDWWPFDMAVPGEQRVAGVLDWLRRPTAMRPRFLTLYFDAVDSAGHTYGPDAAETTAAVAKVDAQIGTLVAGLKALGQPANLVIVADHGMAGTSASRTIAMDAVANPADYRQFEAGPFASFYPVPGHEAALEKALLGHHAHYDCWRKSEIPARLHYGTNPRIPPYFCLAETGWLLNKTASTKDVPDGGAHGYDNAAPEMAALFVASGPAITALGPLPAFDNVDVAPLVRDLLGLPAGTGLDGDDAPFRAAVKGPARN</sequence>
<protein>
    <submittedName>
        <fullName evidence="2">Ectonucleotide pyrophosphatase/phosphodiesterase</fullName>
    </submittedName>
</protein>
<dbReference type="PROSITE" id="PS51257">
    <property type="entry name" value="PROKAR_LIPOPROTEIN"/>
    <property type="match status" value="1"/>
</dbReference>
<evidence type="ECO:0000313" key="3">
    <source>
        <dbReference type="Proteomes" id="UP001279660"/>
    </source>
</evidence>
<dbReference type="Pfam" id="PF01663">
    <property type="entry name" value="Phosphodiest"/>
    <property type="match status" value="1"/>
</dbReference>
<keyword evidence="1" id="KW-0732">Signal</keyword>
<dbReference type="InterPro" id="IPR002591">
    <property type="entry name" value="Phosphodiest/P_Trfase"/>
</dbReference>
<dbReference type="PANTHER" id="PTHR10151">
    <property type="entry name" value="ECTONUCLEOTIDE PYROPHOSPHATASE/PHOSPHODIESTERASE"/>
    <property type="match status" value="1"/>
</dbReference>
<dbReference type="PANTHER" id="PTHR10151:SF120">
    <property type="entry name" value="BIS(5'-ADENOSYL)-TRIPHOSPHATASE"/>
    <property type="match status" value="1"/>
</dbReference>
<evidence type="ECO:0000313" key="2">
    <source>
        <dbReference type="EMBL" id="MDX5984125.1"/>
    </source>
</evidence>
<dbReference type="CDD" id="cd16018">
    <property type="entry name" value="Enpp"/>
    <property type="match status" value="1"/>
</dbReference>
<dbReference type="EMBL" id="JAWXXV010000001">
    <property type="protein sequence ID" value="MDX5984125.1"/>
    <property type="molecule type" value="Genomic_DNA"/>
</dbReference>
<reference evidence="2 3" key="1">
    <citation type="submission" date="2023-11" db="EMBL/GenBank/DDBJ databases">
        <title>MicrobeMod: A computational toolkit for identifying prokaryotic methylation and restriction-modification with nanopore sequencing.</title>
        <authorList>
            <person name="Crits-Christoph A."/>
            <person name="Kang S.C."/>
            <person name="Lee H."/>
            <person name="Ostrov N."/>
        </authorList>
    </citation>
    <scope>NUCLEOTIDE SEQUENCE [LARGE SCALE GENOMIC DNA]</scope>
    <source>
        <strain evidence="2 3">ATCC 14820</strain>
    </source>
</reference>
<proteinExistence type="predicted"/>
<dbReference type="Proteomes" id="UP001279660">
    <property type="component" value="Unassembled WGS sequence"/>
</dbReference>
<dbReference type="Gene3D" id="3.40.720.10">
    <property type="entry name" value="Alkaline Phosphatase, subunit A"/>
    <property type="match status" value="1"/>
</dbReference>
<name>A0ABU4PIX6_9SPHN</name>
<dbReference type="SUPFAM" id="SSF53649">
    <property type="entry name" value="Alkaline phosphatase-like"/>
    <property type="match status" value="1"/>
</dbReference>
<evidence type="ECO:0000256" key="1">
    <source>
        <dbReference type="SAM" id="SignalP"/>
    </source>
</evidence>
<gene>
    <name evidence="2" type="ORF">SIL82_07620</name>
</gene>
<comment type="caution">
    <text evidence="2">The sequence shown here is derived from an EMBL/GenBank/DDBJ whole genome shotgun (WGS) entry which is preliminary data.</text>
</comment>
<feature type="signal peptide" evidence="1">
    <location>
        <begin position="1"/>
        <end position="18"/>
    </location>
</feature>
<organism evidence="2 3">
    <name type="scientific">Sphingomonas echinoides</name>
    <dbReference type="NCBI Taxonomy" id="59803"/>
    <lineage>
        <taxon>Bacteria</taxon>
        <taxon>Pseudomonadati</taxon>
        <taxon>Pseudomonadota</taxon>
        <taxon>Alphaproteobacteria</taxon>
        <taxon>Sphingomonadales</taxon>
        <taxon>Sphingomonadaceae</taxon>
        <taxon>Sphingomonas</taxon>
    </lineage>
</organism>
<dbReference type="RefSeq" id="WP_010403821.1">
    <property type="nucleotide sequence ID" value="NZ_JAWXXV010000001.1"/>
</dbReference>